<feature type="compositionally biased region" description="Low complexity" evidence="8">
    <location>
        <begin position="71"/>
        <end position="81"/>
    </location>
</feature>
<dbReference type="PROSITE" id="PS51892">
    <property type="entry name" value="SUBTILASE"/>
    <property type="match status" value="1"/>
</dbReference>
<evidence type="ECO:0000256" key="3">
    <source>
        <dbReference type="ARBA" id="ARBA00022801"/>
    </source>
</evidence>
<feature type="active site" description="Charge relay system" evidence="5 6">
    <location>
        <position position="306"/>
    </location>
</feature>
<feature type="compositionally biased region" description="Low complexity" evidence="8">
    <location>
        <begin position="18"/>
        <end position="32"/>
    </location>
</feature>
<evidence type="ECO:0000256" key="6">
    <source>
        <dbReference type="PROSITE-ProRule" id="PRU01240"/>
    </source>
</evidence>
<dbReference type="SUPFAM" id="SSF52743">
    <property type="entry name" value="Subtilisin-like"/>
    <property type="match status" value="1"/>
</dbReference>
<keyword evidence="2 6" id="KW-0645">Protease</keyword>
<dbReference type="GO" id="GO:0004252">
    <property type="term" value="F:serine-type endopeptidase activity"/>
    <property type="evidence" value="ECO:0007669"/>
    <property type="project" value="UniProtKB-UniRule"/>
</dbReference>
<reference evidence="10" key="1">
    <citation type="submission" date="2021-01" db="EMBL/GenBank/DDBJ databases">
        <title>Whole genome shotgun sequence of Sphaerisporangium rufum NBRC 109079.</title>
        <authorList>
            <person name="Komaki H."/>
            <person name="Tamura T."/>
        </authorList>
    </citation>
    <scope>NUCLEOTIDE SEQUENCE</scope>
    <source>
        <strain evidence="10">NBRC 109079</strain>
    </source>
</reference>
<gene>
    <name evidence="10" type="ORF">Sru01_00960</name>
</gene>
<evidence type="ECO:0000256" key="2">
    <source>
        <dbReference type="ARBA" id="ARBA00022670"/>
    </source>
</evidence>
<dbReference type="InterPro" id="IPR036852">
    <property type="entry name" value="Peptidase_S8/S53_dom_sf"/>
</dbReference>
<dbReference type="InterPro" id="IPR023828">
    <property type="entry name" value="Peptidase_S8_Ser-AS"/>
</dbReference>
<dbReference type="PANTHER" id="PTHR43806">
    <property type="entry name" value="PEPTIDASE S8"/>
    <property type="match status" value="1"/>
</dbReference>
<dbReference type="PRINTS" id="PR00723">
    <property type="entry name" value="SUBTILISIN"/>
</dbReference>
<dbReference type="PROSITE" id="PS00138">
    <property type="entry name" value="SUBTILASE_SER"/>
    <property type="match status" value="1"/>
</dbReference>
<dbReference type="InterPro" id="IPR000209">
    <property type="entry name" value="Peptidase_S8/S53_dom"/>
</dbReference>
<dbReference type="PROSITE" id="PS00137">
    <property type="entry name" value="SUBTILASE_HIS"/>
    <property type="match status" value="1"/>
</dbReference>
<dbReference type="InterPro" id="IPR015500">
    <property type="entry name" value="Peptidase_S8_subtilisin-rel"/>
</dbReference>
<dbReference type="PROSITE" id="PS00136">
    <property type="entry name" value="SUBTILASE_ASP"/>
    <property type="match status" value="1"/>
</dbReference>
<organism evidence="10 11">
    <name type="scientific">Sphaerisporangium rufum</name>
    <dbReference type="NCBI Taxonomy" id="1381558"/>
    <lineage>
        <taxon>Bacteria</taxon>
        <taxon>Bacillati</taxon>
        <taxon>Actinomycetota</taxon>
        <taxon>Actinomycetes</taxon>
        <taxon>Streptosporangiales</taxon>
        <taxon>Streptosporangiaceae</taxon>
        <taxon>Sphaerisporangium</taxon>
    </lineage>
</organism>
<evidence type="ECO:0000259" key="9">
    <source>
        <dbReference type="Pfam" id="PF00082"/>
    </source>
</evidence>
<comment type="caution">
    <text evidence="10">The sequence shown here is derived from an EMBL/GenBank/DDBJ whole genome shotgun (WGS) entry which is preliminary data.</text>
</comment>
<evidence type="ECO:0000256" key="1">
    <source>
        <dbReference type="ARBA" id="ARBA00011073"/>
    </source>
</evidence>
<keyword evidence="4 6" id="KW-0720">Serine protease</keyword>
<dbReference type="GO" id="GO:0006508">
    <property type="term" value="P:proteolysis"/>
    <property type="evidence" value="ECO:0007669"/>
    <property type="project" value="UniProtKB-KW"/>
</dbReference>
<dbReference type="InterPro" id="IPR023827">
    <property type="entry name" value="Peptidase_S8_Asp-AS"/>
</dbReference>
<dbReference type="AlphaFoldDB" id="A0A919QVW8"/>
<evidence type="ECO:0000313" key="11">
    <source>
        <dbReference type="Proteomes" id="UP000655287"/>
    </source>
</evidence>
<feature type="active site" description="Charge relay system" evidence="5 6">
    <location>
        <position position="476"/>
    </location>
</feature>
<protein>
    <submittedName>
        <fullName evidence="10">Serine protease</fullName>
    </submittedName>
</protein>
<proteinExistence type="inferred from homology"/>
<sequence>MTDSHPPDRGAPRRSGRPARTAAALSRTAAALSRRRPAAGSARPRRARTAASGAPPILALLAGLLAAGPAAGPAAAATGPAGPVPDARPGTARTVTLITGDRVTMIGDATAVTPAAGREKVGFHTSEVAGRLRVVPGDALPLLRQGRLDPRLFDVTTLLEYGYDRRDALPVIVTHAGGAAARTARTRVAGDGEVTRELPAVDGLAVTVPRRGAPAFWTGLTGGTGARTLAAGVTKIWLDGRARPSLDVSVRQIGAPAAWEKGYTGTGVKVAVLDTGIDAAHPDLAGKVAARADFTEEPDERDTVGHGTHVASTIAGSGAASGGRYRGVAPGATLLDGKVCGEGYCAESSIIAGMQWAAEQGAAVANLSLGGEDAPGEDPLEEAVRTLTARYGTLFVAAAGNYGGPATVGSPSTADDALAVGAVSKSGELAPFSSRGPRAGDDGLKPDITAPGVDITAARSGDSPGTGAYIARSGTSMATPHVSGAAAILAGLHPDWPAARLKATLMATARPAAAEVYAQGAGLVDVAGAIGQAVTADPPSLSFGRQAWPHGDDEPVTRRLTYRNAGAAAVTLRLSVRAVDGDGRPLPDELFTVDPPAVTVPAGGTAGVTVTADTRAAVPDGRLGGHLIAAGDGGVAVSVPLGVHKEVESYDLTLEHVGRDGAAAAEFETTVLRTDVAYEEASVRWVLPGEPATLRLPRGRYTIDGRILDEAGVAMMVHPRLELTSSQTLRVDARLARPLAIGAPDPAAEPLMAEVTHSGAFQDGARYGIGFLGPDPARMSTAQLGPDQGHEGLVTKVAGQWAADGGDAYRLTWFVPGRVPTGFTRRVRRPELAEIRTDYARQMAADGVTGEAASGAYPPTGRFRAYLAPTTFPLPSVRTEYVNTDGGIHWRRYFWEVAPSGENNTGVSAVNRYEPGRRVTERWNRGAFGPALPDAELAAGVTRTGDVLAVGVPLYGDGAGRMGLSTRATGSIALYRDGSPLAERPDPYYNEFELPAAAGEYRLVMAATRAEPNVLATRTSVEWTFRSATVPGDRPAPLPVAVVSFAPPLDRDNAAPAGRTVTVPVTVRAQAGGGAWPAVPAVEVSYDDGGHWQAVPVVQGAGGGRVLLRHPDRDGFVSLRARAAGPGGATVRQTVIRAYRIVR</sequence>
<accession>A0A919QVW8</accession>
<feature type="region of interest" description="Disordered" evidence="8">
    <location>
        <begin position="71"/>
        <end position="91"/>
    </location>
</feature>
<dbReference type="InterPro" id="IPR022398">
    <property type="entry name" value="Peptidase_S8_His-AS"/>
</dbReference>
<evidence type="ECO:0000256" key="7">
    <source>
        <dbReference type="RuleBase" id="RU003355"/>
    </source>
</evidence>
<keyword evidence="11" id="KW-1185">Reference proteome</keyword>
<feature type="domain" description="Peptidase S8/S53" evidence="9">
    <location>
        <begin position="265"/>
        <end position="522"/>
    </location>
</feature>
<keyword evidence="3 6" id="KW-0378">Hydrolase</keyword>
<dbReference type="Proteomes" id="UP000655287">
    <property type="component" value="Unassembled WGS sequence"/>
</dbReference>
<dbReference type="Pfam" id="PF00082">
    <property type="entry name" value="Peptidase_S8"/>
    <property type="match status" value="1"/>
</dbReference>
<feature type="compositionally biased region" description="Basic and acidic residues" evidence="8">
    <location>
        <begin position="1"/>
        <end position="11"/>
    </location>
</feature>
<evidence type="ECO:0000256" key="4">
    <source>
        <dbReference type="ARBA" id="ARBA00022825"/>
    </source>
</evidence>
<dbReference type="PANTHER" id="PTHR43806:SF11">
    <property type="entry name" value="CEREVISIN-RELATED"/>
    <property type="match status" value="1"/>
</dbReference>
<evidence type="ECO:0000256" key="8">
    <source>
        <dbReference type="SAM" id="MobiDB-lite"/>
    </source>
</evidence>
<feature type="active site" description="Charge relay system" evidence="5 6">
    <location>
        <position position="274"/>
    </location>
</feature>
<dbReference type="Gene3D" id="3.40.50.200">
    <property type="entry name" value="Peptidase S8/S53 domain"/>
    <property type="match status" value="1"/>
</dbReference>
<dbReference type="InterPro" id="IPR050131">
    <property type="entry name" value="Peptidase_S8_subtilisin-like"/>
</dbReference>
<evidence type="ECO:0000256" key="5">
    <source>
        <dbReference type="PIRSR" id="PIRSR615500-1"/>
    </source>
</evidence>
<comment type="similarity">
    <text evidence="1 6 7">Belongs to the peptidase S8 family.</text>
</comment>
<evidence type="ECO:0000313" key="10">
    <source>
        <dbReference type="EMBL" id="GII75114.1"/>
    </source>
</evidence>
<dbReference type="EMBL" id="BOOU01000001">
    <property type="protein sequence ID" value="GII75114.1"/>
    <property type="molecule type" value="Genomic_DNA"/>
</dbReference>
<name>A0A919QVW8_9ACTN</name>
<feature type="region of interest" description="Disordered" evidence="8">
    <location>
        <begin position="1"/>
        <end position="51"/>
    </location>
</feature>
<dbReference type="RefSeq" id="WP_203981775.1">
    <property type="nucleotide sequence ID" value="NZ_BOOU01000001.1"/>
</dbReference>
<feature type="compositionally biased region" description="Basic residues" evidence="8">
    <location>
        <begin position="33"/>
        <end position="48"/>
    </location>
</feature>